<keyword evidence="2" id="KW-1185">Reference proteome</keyword>
<comment type="caution">
    <text evidence="1">The sequence shown here is derived from an EMBL/GenBank/DDBJ whole genome shotgun (WGS) entry which is preliminary data.</text>
</comment>
<reference evidence="1" key="1">
    <citation type="submission" date="2023-10" db="EMBL/GenBank/DDBJ databases">
        <authorList>
            <person name="Rodriguez Cubillos JULIANA M."/>
            <person name="De Vega J."/>
        </authorList>
    </citation>
    <scope>NUCLEOTIDE SEQUENCE</scope>
</reference>
<dbReference type="EMBL" id="CASHSV030000823">
    <property type="protein sequence ID" value="CAJ2678194.1"/>
    <property type="molecule type" value="Genomic_DNA"/>
</dbReference>
<accession>A0ACB0MBN2</accession>
<evidence type="ECO:0000313" key="1">
    <source>
        <dbReference type="EMBL" id="CAJ2678194.1"/>
    </source>
</evidence>
<organism evidence="1 2">
    <name type="scientific">Trifolium pratense</name>
    <name type="common">Red clover</name>
    <dbReference type="NCBI Taxonomy" id="57577"/>
    <lineage>
        <taxon>Eukaryota</taxon>
        <taxon>Viridiplantae</taxon>
        <taxon>Streptophyta</taxon>
        <taxon>Embryophyta</taxon>
        <taxon>Tracheophyta</taxon>
        <taxon>Spermatophyta</taxon>
        <taxon>Magnoliopsida</taxon>
        <taxon>eudicotyledons</taxon>
        <taxon>Gunneridae</taxon>
        <taxon>Pentapetalae</taxon>
        <taxon>rosids</taxon>
        <taxon>fabids</taxon>
        <taxon>Fabales</taxon>
        <taxon>Fabaceae</taxon>
        <taxon>Papilionoideae</taxon>
        <taxon>50 kb inversion clade</taxon>
        <taxon>NPAAA clade</taxon>
        <taxon>Hologalegina</taxon>
        <taxon>IRL clade</taxon>
        <taxon>Trifolieae</taxon>
        <taxon>Trifolium</taxon>
    </lineage>
</organism>
<sequence>MASGSGVGKFLPYAGKWTAATLSSYDTDVVPEPSLRLDLQKFWENQLIFPYSVDNLVHAFGGPKPSDKSRNSKVLSIFPVYKPCAPRVFISEPYNFSYIKAPNRVFRSAPSLNDQYLGWLDRVQRDKADIWQACGIYDLIQLSRTGLKYQQEMIIAALHFFESSTNTFHFECGMMTPTLLDVAAITGLSPLGDTYDPCKASDTIKFDFRNKSYSKYIVENRKTSDEVSDEENVAFLTLWLSQYVFCTQSLQVAKKFIPMAIQLHECQQFNFARLILGCLYESMRDACEHLKRTGDGSTFLGAGPFWLLQLWLTATFHAELDLFLPEPYYEESRTRQVEGTRLARMVPRERGLGYDVAFQQYFNTFLNLKKFKPSFAPFVDRPLGPPWFTHRFPSPPEFEMVTNSIWNAYLMPTVLSCRIGLTSGDFGLVGYFPNLVSRQFGLTQILPKSIYLEEREVCLGKHGMTEPQFHSFLNHFNQPSYELTPFDFAPSHACTREFFTWWSRHYEGRLVDKTALLAAISNGFDSSILNKIKSTLNARGSKSKAGSSNSSKPLLPPPKVELKIASRKRPHSTETPSVSKKQKPVPATCSSAPDEDTPVLSTIPEQTTVANTQDLPHNAESITDGKKKKKKKRKEHQPNQEGTLEHKSSEIETQPDTPASPEDPPLEQSERKKKKKKKQKKSPAAATVVEASGTAKETTSQPEASATPQTQVGHSYFLLLLQLLIALLILSWFHLFQPFDSAQDIPQHEPAPSRATKGVVEGPSGTHPEDIAEKPPSPQPVETAILTETSSPPQAPGSPHRAFEDNILEPDNEENQLDQSLPQQNPLTNSAQVLADNDPPTNFPADPIANTEQRPTVDGEHSTTNPPQPSGSNHESSSPSAGTFDSDDGNSYIGDSLGEGGTSVSKPLPTVILPAELAKELKDLTPVDALNKLLSNHGASSSAVEDTGGEENVLEQEQFEHEVRFRREILNGDMLGLLERDSSIYYNIKALFRKLQNPRTDEAMFLLVTQAETFLEQFVSQSQLLTRTSDLLTSLLVTQQHHFKQANNCNAEVTTIKAASDEALEQLVACENNIAQWQSEIEALKEKVRQEEAKMEKLAAVAIEAQKVKLDELAREGIQHYSNGLAVQKRVEHLASDKEMLRRKLASIRTQYYQFQAANRKPPSTSQQQS</sequence>
<gene>
    <name evidence="1" type="ORF">MILVUS5_LOCUS40526</name>
</gene>
<name>A0ACB0MBN2_TRIPR</name>
<proteinExistence type="predicted"/>
<evidence type="ECO:0000313" key="2">
    <source>
        <dbReference type="Proteomes" id="UP001177021"/>
    </source>
</evidence>
<protein>
    <submittedName>
        <fullName evidence="1">Uncharacterized protein</fullName>
    </submittedName>
</protein>
<dbReference type="Proteomes" id="UP001177021">
    <property type="component" value="Unassembled WGS sequence"/>
</dbReference>